<protein>
    <submittedName>
        <fullName evidence="2">Uncharacterized protein</fullName>
    </submittedName>
</protein>
<feature type="non-terminal residue" evidence="2">
    <location>
        <position position="56"/>
    </location>
</feature>
<feature type="compositionally biased region" description="Polar residues" evidence="1">
    <location>
        <begin position="8"/>
        <end position="18"/>
    </location>
</feature>
<proteinExistence type="predicted"/>
<dbReference type="Proteomes" id="UP001295444">
    <property type="component" value="Chromosome 02"/>
</dbReference>
<evidence type="ECO:0000313" key="2">
    <source>
        <dbReference type="EMBL" id="CAH2255965.1"/>
    </source>
</evidence>
<feature type="compositionally biased region" description="Basic and acidic residues" evidence="1">
    <location>
        <begin position="24"/>
        <end position="44"/>
    </location>
</feature>
<gene>
    <name evidence="2" type="ORF">PECUL_23A013504</name>
</gene>
<sequence length="56" mass="6318">MTPHRHQTGQGTYSTSGISKRGKPRGEQDGIPRTSEESHEESKMMARWKPSPPLQK</sequence>
<evidence type="ECO:0000256" key="1">
    <source>
        <dbReference type="SAM" id="MobiDB-lite"/>
    </source>
</evidence>
<keyword evidence="3" id="KW-1185">Reference proteome</keyword>
<dbReference type="AlphaFoldDB" id="A0AAD1RHQ0"/>
<reference evidence="2" key="1">
    <citation type="submission" date="2022-03" db="EMBL/GenBank/DDBJ databases">
        <authorList>
            <person name="Alioto T."/>
            <person name="Alioto T."/>
            <person name="Gomez Garrido J."/>
        </authorList>
    </citation>
    <scope>NUCLEOTIDE SEQUENCE</scope>
</reference>
<feature type="region of interest" description="Disordered" evidence="1">
    <location>
        <begin position="1"/>
        <end position="56"/>
    </location>
</feature>
<accession>A0AAD1RHQ0</accession>
<organism evidence="2 3">
    <name type="scientific">Pelobates cultripes</name>
    <name type="common">Western spadefoot toad</name>
    <dbReference type="NCBI Taxonomy" id="61616"/>
    <lineage>
        <taxon>Eukaryota</taxon>
        <taxon>Metazoa</taxon>
        <taxon>Chordata</taxon>
        <taxon>Craniata</taxon>
        <taxon>Vertebrata</taxon>
        <taxon>Euteleostomi</taxon>
        <taxon>Amphibia</taxon>
        <taxon>Batrachia</taxon>
        <taxon>Anura</taxon>
        <taxon>Pelobatoidea</taxon>
        <taxon>Pelobatidae</taxon>
        <taxon>Pelobates</taxon>
    </lineage>
</organism>
<dbReference type="EMBL" id="OW240913">
    <property type="protein sequence ID" value="CAH2255965.1"/>
    <property type="molecule type" value="Genomic_DNA"/>
</dbReference>
<name>A0AAD1RHQ0_PELCU</name>
<evidence type="ECO:0000313" key="3">
    <source>
        <dbReference type="Proteomes" id="UP001295444"/>
    </source>
</evidence>